<reference evidence="10" key="1">
    <citation type="submission" date="2021-01" db="EMBL/GenBank/DDBJ databases">
        <authorList>
            <person name="Li R."/>
            <person name="Bekaert M."/>
        </authorList>
    </citation>
    <scope>NUCLEOTIDE SEQUENCE</scope>
    <source>
        <strain evidence="10">Farmed</strain>
    </source>
</reference>
<dbReference type="InterPro" id="IPR024372">
    <property type="entry name" value="Ecm29_N"/>
</dbReference>
<evidence type="ECO:0000256" key="4">
    <source>
        <dbReference type="ARBA" id="ARBA00022942"/>
    </source>
</evidence>
<evidence type="ECO:0000259" key="7">
    <source>
        <dbReference type="Pfam" id="PF13001"/>
    </source>
</evidence>
<dbReference type="EMBL" id="CAHIKZ030001023">
    <property type="protein sequence ID" value="CAE1249747.1"/>
    <property type="molecule type" value="Genomic_DNA"/>
</dbReference>
<evidence type="ECO:0000256" key="1">
    <source>
        <dbReference type="ARBA" id="ARBA00004496"/>
    </source>
</evidence>
<feature type="compositionally biased region" description="Polar residues" evidence="6">
    <location>
        <begin position="191"/>
        <end position="211"/>
    </location>
</feature>
<dbReference type="GO" id="GO:0005737">
    <property type="term" value="C:cytoplasm"/>
    <property type="evidence" value="ECO:0007669"/>
    <property type="project" value="UniProtKB-SubCell"/>
</dbReference>
<evidence type="ECO:0000256" key="6">
    <source>
        <dbReference type="SAM" id="MobiDB-lite"/>
    </source>
</evidence>
<evidence type="ECO:0000259" key="9">
    <source>
        <dbReference type="Pfam" id="PF24492"/>
    </source>
</evidence>
<evidence type="ECO:0000256" key="2">
    <source>
        <dbReference type="ARBA" id="ARBA00022490"/>
    </source>
</evidence>
<dbReference type="Pfam" id="PF23702">
    <property type="entry name" value="ARM_ECM29"/>
    <property type="match status" value="1"/>
</dbReference>
<evidence type="ECO:0000259" key="8">
    <source>
        <dbReference type="Pfam" id="PF23702"/>
    </source>
</evidence>
<dbReference type="Proteomes" id="UP000597762">
    <property type="component" value="Unassembled WGS sequence"/>
</dbReference>
<gene>
    <name evidence="10" type="ORF">SPHA_26754</name>
</gene>
<dbReference type="Pfam" id="PF24492">
    <property type="entry name" value="HEAT_ECM29"/>
    <property type="match status" value="1"/>
</dbReference>
<keyword evidence="2" id="KW-0963">Cytoplasm</keyword>
<feature type="domain" description="Proteasome adapter and scaffold protein ECM29 HEAT-repeat" evidence="9">
    <location>
        <begin position="1283"/>
        <end position="1445"/>
    </location>
</feature>
<dbReference type="OrthoDB" id="16066at2759"/>
<organism evidence="10 11">
    <name type="scientific">Acanthosepion pharaonis</name>
    <name type="common">Pharaoh cuttlefish</name>
    <name type="synonym">Sepia pharaonis</name>
    <dbReference type="NCBI Taxonomy" id="158019"/>
    <lineage>
        <taxon>Eukaryota</taxon>
        <taxon>Metazoa</taxon>
        <taxon>Spiralia</taxon>
        <taxon>Lophotrochozoa</taxon>
        <taxon>Mollusca</taxon>
        <taxon>Cephalopoda</taxon>
        <taxon>Coleoidea</taxon>
        <taxon>Decapodiformes</taxon>
        <taxon>Sepiida</taxon>
        <taxon>Sepiina</taxon>
        <taxon>Sepiidae</taxon>
        <taxon>Acanthosepion</taxon>
    </lineage>
</organism>
<dbReference type="InterPro" id="IPR016024">
    <property type="entry name" value="ARM-type_fold"/>
</dbReference>
<dbReference type="GO" id="GO:0036503">
    <property type="term" value="P:ERAD pathway"/>
    <property type="evidence" value="ECO:0007669"/>
    <property type="project" value="TreeGrafter"/>
</dbReference>
<dbReference type="PANTHER" id="PTHR23346:SF19">
    <property type="entry name" value="PROTEASOME ADAPTER AND SCAFFOLD PROTEIN ECM29"/>
    <property type="match status" value="1"/>
</dbReference>
<proteinExistence type="predicted"/>
<feature type="domain" description="Proteasome component Ecm29 N-terminal" evidence="7">
    <location>
        <begin position="10"/>
        <end position="518"/>
    </location>
</feature>
<evidence type="ECO:0000313" key="11">
    <source>
        <dbReference type="Proteomes" id="UP000597762"/>
    </source>
</evidence>
<dbReference type="SUPFAM" id="SSF48371">
    <property type="entry name" value="ARM repeat"/>
    <property type="match status" value="3"/>
</dbReference>
<keyword evidence="11" id="KW-1185">Reference proteome</keyword>
<comment type="caution">
    <text evidence="10">The sequence shown here is derived from an EMBL/GenBank/DDBJ whole genome shotgun (WGS) entry which is preliminary data.</text>
</comment>
<dbReference type="Pfam" id="PF13001">
    <property type="entry name" value="ECM29_N"/>
    <property type="match status" value="1"/>
</dbReference>
<name>A0A812C1R3_ACAPH</name>
<sequence>MSGQDELMLLERVFLRIGSAESDEQLETALGKFLTPVLLKLSSPEESVRKKVMELLVHVNKRLKSRPKVHLPVESLLTQYQDPSASPFITNFTVLYIKMGYPRLQPEKQAELIPMLINCMEGKPQPQQNSLFQLVVPALQYVKISSVPSKVNPKFGLSEKPNISKQFLDYMMDVLLLPYNAHVSVPASVEVQGSDNRPATAPARSQGSTAPISVPPGMSEQSLKRVTGDNPLKPEELEKCKLGILNFLGAGIFPDDNVICHYIIAAADTRHSIATAADMELKRIMGSIDWNAPAIINKLYSIFLGTIVIKGKESSVKPESRKTPASTRIRLKLFPYFLKSREATNIFPACIQVIFDCLFGASNHARLKVMAVQLVHHVCLSCSDTKFNPISPVLLSGMVKLLGMAKEDDKLRGLTYVAIGKIVKRSPSLISKDISLVQNFFDAVCKEDSERRLAVQEALSLMAEPFRSQDETNKKLMEALIMENIDKAEYQARSVAVQYAKSVFSQNHIPSRYVLLLATGDVRDDIRNEALKGVLLSGHDNNKMTKEDKTLPDFCEITTYIHEKAELRINSVFRHISANHTLAFSPSCFISVIIYLRQCLAASAEAEMIAGKDASPSTFLSQAPLISRYVNKQLDISGERKGPVYMYINLIQQLLTAESDECLMYCLLEVVAVAADRLAGLFWDQLNWIKRLSCSTKEDMREHAAQLYSIVLHNAADVKSVISSLQEFHNNLDSKNLEMQHSSILMLGYVIGQHLRQTSDPQAMEQEGLKEIYEAMQKALKKLAFFLKDGSTILCSGACIALGEIGRNGPLPLAPGSPDDKEDSEEVTKLTVVKSLLRLVQSIKEKDPIKNKEHAATCLGNLCVGDPDFPYTHKVIEGIMAAVQAKQMELHMTIAEALVCAALGVTSPSGRNIWIQQEHEFKASVANKKDEVEWYLLKLLKEHIHSQNHHVRQASCIWLLSLVKHCGHHAALQKRLPDIQAAFMQLLSENDEVTQDFTSKGLALVYENCSAEQKNILVQELVETLMTGKRSRKNVTDDTEIFEVGVLGKTPEGGSMSTYRELCSIASDLNQPDLIYKFMHLANHQATWNSKKGAAFGFSTIAQFAGEQLAPFLPKIVPRLYRYQFDPNPKVQRAMTSIWESLVTDNKKTLDLYINEILDDLLKNLTAPEWRVRESSCHAVSDLLRGRQMSDIVDKLPALWEICLQVRDDIKESVRTAADQTCKNLSQISVKVCDVNNGKVGEKAFSLVLPCLLKHSLQSQVQEVRTIGLSTILKMSKNAGKLIRPHIPLLVIALLEAVSGLEPQVMNYLSVRAGAGSQATQEKLDLARIAASKSSPMMETVNFCVQYVDSSVLPELVPRLVELVKSGIGVGTKAGCASFITSLVTQCPHELSPHAGKLMSAMLTGLSDRNVAVRKAYASALGHLVKVANDSSTEKLMMKLKTWYMEKDEAAQIACGITLHAVSHHNPDILKRHAALVMPFVFFAMHEQKDMEKDPDTNMSVWDDVWFEITPGTESGIRLYLTEITEILNSCLESQMWNTKAQAATAIGTVAKKLGKNLESPSLDLLLSAVLKGLSGRTWNGKEKLLEALENICCSCQVSLQQRKESDESKPNLPQIVEVVLRECKKENTKYRMKALQCAGRILELYEIDRFETLWVLLQPTLNKSESELNEDGDGSTSQLGIRVTYQESVFDCLGKAWPNVEETQTAYQESYSDQLCQSLARGVWKIQVSIMKSMQKFTERLLLWKDQETLQNNIPVASKIINQILSSVIPCLGNMKYTVIRSEALAVITQIIKKLNDLDNKSLMTEKLKEELIKSLAPLMENKKNEMYQKVVDIHVLLGLPIDMES</sequence>
<dbReference type="GO" id="GO:0005634">
    <property type="term" value="C:nucleus"/>
    <property type="evidence" value="ECO:0007669"/>
    <property type="project" value="TreeGrafter"/>
</dbReference>
<dbReference type="InterPro" id="IPR011989">
    <property type="entry name" value="ARM-like"/>
</dbReference>
<feature type="repeat" description="HEAT" evidence="5">
    <location>
        <begin position="1398"/>
        <end position="1436"/>
    </location>
</feature>
<dbReference type="PANTHER" id="PTHR23346">
    <property type="entry name" value="TRANSLATIONAL ACTIVATOR GCN1-RELATED"/>
    <property type="match status" value="1"/>
</dbReference>
<dbReference type="Gene3D" id="1.25.10.10">
    <property type="entry name" value="Leucine-rich Repeat Variant"/>
    <property type="match status" value="3"/>
</dbReference>
<keyword evidence="3" id="KW-0677">Repeat</keyword>
<accession>A0A812C1R3</accession>
<protein>
    <submittedName>
        <fullName evidence="10">ECM29</fullName>
    </submittedName>
</protein>
<dbReference type="InterPro" id="IPR055443">
    <property type="entry name" value="HEAT_ECM29"/>
</dbReference>
<dbReference type="Pfam" id="PF23731">
    <property type="entry name" value="ARM_ECM29_C"/>
    <property type="match status" value="1"/>
</dbReference>
<comment type="subcellular location">
    <subcellularLocation>
        <location evidence="1">Cytoplasm</location>
    </subcellularLocation>
</comment>
<dbReference type="PROSITE" id="PS50077">
    <property type="entry name" value="HEAT_REPEAT"/>
    <property type="match status" value="1"/>
</dbReference>
<keyword evidence="4" id="KW-0647">Proteasome</keyword>
<feature type="region of interest" description="Disordered" evidence="6">
    <location>
        <begin position="191"/>
        <end position="222"/>
    </location>
</feature>
<dbReference type="GO" id="GO:0000502">
    <property type="term" value="C:proteasome complex"/>
    <property type="evidence" value="ECO:0007669"/>
    <property type="project" value="UniProtKB-KW"/>
</dbReference>
<feature type="domain" description="ECM29 ARM-like repeats" evidence="8">
    <location>
        <begin position="619"/>
        <end position="805"/>
    </location>
</feature>
<dbReference type="InterPro" id="IPR021133">
    <property type="entry name" value="HEAT_type_2"/>
</dbReference>
<dbReference type="GO" id="GO:0060090">
    <property type="term" value="F:molecular adaptor activity"/>
    <property type="evidence" value="ECO:0007669"/>
    <property type="project" value="InterPro"/>
</dbReference>
<evidence type="ECO:0000256" key="5">
    <source>
        <dbReference type="PROSITE-ProRule" id="PRU00103"/>
    </source>
</evidence>
<evidence type="ECO:0000256" key="3">
    <source>
        <dbReference type="ARBA" id="ARBA00022737"/>
    </source>
</evidence>
<evidence type="ECO:0000313" key="10">
    <source>
        <dbReference type="EMBL" id="CAE1249747.1"/>
    </source>
</evidence>
<dbReference type="InterPro" id="IPR055444">
    <property type="entry name" value="ARM_ECM29"/>
</dbReference>
<dbReference type="GO" id="GO:0043248">
    <property type="term" value="P:proteasome assembly"/>
    <property type="evidence" value="ECO:0007669"/>
    <property type="project" value="InterPro"/>
</dbReference>